<evidence type="ECO:0000313" key="2">
    <source>
        <dbReference type="Proteomes" id="UP001202328"/>
    </source>
</evidence>
<accession>A0AAD4TEE7</accession>
<dbReference type="EMBL" id="JAJJMB010001710">
    <property type="protein sequence ID" value="KAI3956084.1"/>
    <property type="molecule type" value="Genomic_DNA"/>
</dbReference>
<reference evidence="1" key="1">
    <citation type="submission" date="2022-04" db="EMBL/GenBank/DDBJ databases">
        <title>A functionally conserved STORR gene fusion in Papaver species that diverged 16.8 million years ago.</title>
        <authorList>
            <person name="Catania T."/>
        </authorList>
    </citation>
    <scope>NUCLEOTIDE SEQUENCE</scope>
    <source>
        <strain evidence="1">S-188037</strain>
    </source>
</reference>
<protein>
    <submittedName>
        <fullName evidence="1">Uncharacterized protein</fullName>
    </submittedName>
</protein>
<dbReference type="Gene3D" id="3.40.50.150">
    <property type="entry name" value="Vaccinia Virus protein VP39"/>
    <property type="match status" value="1"/>
</dbReference>
<name>A0AAD4TEE7_9MAGN</name>
<proteinExistence type="predicted"/>
<dbReference type="AlphaFoldDB" id="A0AAD4TEE7"/>
<dbReference type="InterPro" id="IPR029063">
    <property type="entry name" value="SAM-dependent_MTases_sf"/>
</dbReference>
<comment type="caution">
    <text evidence="1">The sequence shown here is derived from an EMBL/GenBank/DDBJ whole genome shotgun (WGS) entry which is preliminary data.</text>
</comment>
<dbReference type="SUPFAM" id="SSF53335">
    <property type="entry name" value="S-adenosyl-L-methionine-dependent methyltransferases"/>
    <property type="match status" value="1"/>
</dbReference>
<feature type="non-terminal residue" evidence="1">
    <location>
        <position position="1"/>
    </location>
</feature>
<gene>
    <name evidence="1" type="ORF">MKW98_027398</name>
</gene>
<organism evidence="1 2">
    <name type="scientific">Papaver atlanticum</name>
    <dbReference type="NCBI Taxonomy" id="357466"/>
    <lineage>
        <taxon>Eukaryota</taxon>
        <taxon>Viridiplantae</taxon>
        <taxon>Streptophyta</taxon>
        <taxon>Embryophyta</taxon>
        <taxon>Tracheophyta</taxon>
        <taxon>Spermatophyta</taxon>
        <taxon>Magnoliopsida</taxon>
        <taxon>Ranunculales</taxon>
        <taxon>Papaveraceae</taxon>
        <taxon>Papaveroideae</taxon>
        <taxon>Papaver</taxon>
    </lineage>
</organism>
<dbReference type="Proteomes" id="UP001202328">
    <property type="component" value="Unassembled WGS sequence"/>
</dbReference>
<evidence type="ECO:0000313" key="1">
    <source>
        <dbReference type="EMBL" id="KAI3956084.1"/>
    </source>
</evidence>
<sequence length="91" mass="10460">GKVIIVEYIIPEVIKLPDSNSAGRGVMYLDNTMLAHNPAGKESSQKQFENRAKDTGLTDFQVWSVLLMILTLWNSTKIRLRKETEKFKFLF</sequence>
<keyword evidence="2" id="KW-1185">Reference proteome</keyword>